<feature type="region of interest" description="Disordered" evidence="1">
    <location>
        <begin position="65"/>
        <end position="121"/>
    </location>
</feature>
<accession>J4HUA0</accession>
<dbReference type="EMBL" id="HE796959">
    <property type="protein sequence ID" value="CCM00012.1"/>
    <property type="molecule type" value="Genomic_DNA"/>
</dbReference>
<organism evidence="2 3">
    <name type="scientific">Fibroporia radiculosa</name>
    <dbReference type="NCBI Taxonomy" id="599839"/>
    <lineage>
        <taxon>Eukaryota</taxon>
        <taxon>Fungi</taxon>
        <taxon>Dikarya</taxon>
        <taxon>Basidiomycota</taxon>
        <taxon>Agaricomycotina</taxon>
        <taxon>Agaricomycetes</taxon>
        <taxon>Polyporales</taxon>
        <taxon>Fibroporiaceae</taxon>
        <taxon>Fibroporia</taxon>
    </lineage>
</organism>
<reference evidence="2 3" key="1">
    <citation type="journal article" date="2012" name="Appl. Environ. Microbiol.">
        <title>Short-read sequencing for genomic analysis of the brown rot fungus Fibroporia radiculosa.</title>
        <authorList>
            <person name="Tang J.D."/>
            <person name="Perkins A.D."/>
            <person name="Sonstegard T.S."/>
            <person name="Schroeder S.G."/>
            <person name="Burgess S.C."/>
            <person name="Diehl S.V."/>
        </authorList>
    </citation>
    <scope>NUCLEOTIDE SEQUENCE [LARGE SCALE GENOMIC DNA]</scope>
    <source>
        <strain evidence="2 3">TFFH 294</strain>
    </source>
</reference>
<dbReference type="STRING" id="599839.J4HUA0"/>
<dbReference type="GeneID" id="24094923"/>
<name>J4HUA0_9APHY</name>
<dbReference type="Proteomes" id="UP000006352">
    <property type="component" value="Unassembled WGS sequence"/>
</dbReference>
<evidence type="ECO:0000256" key="1">
    <source>
        <dbReference type="SAM" id="MobiDB-lite"/>
    </source>
</evidence>
<feature type="compositionally biased region" description="Low complexity" evidence="1">
    <location>
        <begin position="68"/>
        <end position="85"/>
    </location>
</feature>
<evidence type="ECO:0000313" key="3">
    <source>
        <dbReference type="Proteomes" id="UP000006352"/>
    </source>
</evidence>
<keyword evidence="3" id="KW-1185">Reference proteome</keyword>
<feature type="compositionally biased region" description="Basic and acidic residues" evidence="1">
    <location>
        <begin position="107"/>
        <end position="121"/>
    </location>
</feature>
<evidence type="ECO:0000313" key="2">
    <source>
        <dbReference type="EMBL" id="CCM00012.1"/>
    </source>
</evidence>
<sequence length="121" mass="12829">MKPQQNGSLTQMPSMIVESPSFLPPWKTSTTASLPAGPLVTVDSPPFQSVIIDSPSFQHSTVFPATFSPGASSDRPSAPSADRPPLVMAAEVKESKPAAQANSKSAGGREKRVSRFMAERM</sequence>
<dbReference type="AlphaFoldDB" id="J4HUA0"/>
<dbReference type="HOGENOM" id="CLU_2038111_0_0_1"/>
<proteinExistence type="predicted"/>
<gene>
    <name evidence="2" type="ORF">FIBRA_02038</name>
</gene>
<protein>
    <submittedName>
        <fullName evidence="2">Uncharacterized protein</fullName>
    </submittedName>
</protein>
<dbReference type="RefSeq" id="XP_012179273.1">
    <property type="nucleotide sequence ID" value="XM_012323883.1"/>
</dbReference>
<dbReference type="InParanoid" id="J4HUA0"/>
<dbReference type="OrthoDB" id="21413at2759"/>